<keyword evidence="1" id="KW-0378">Hydrolase</keyword>
<dbReference type="InterPro" id="IPR000675">
    <property type="entry name" value="Cutinase/axe"/>
</dbReference>
<dbReference type="SMART" id="SM01110">
    <property type="entry name" value="Cutinase"/>
    <property type="match status" value="1"/>
</dbReference>
<protein>
    <recommendedName>
        <fullName evidence="6">Acetylxylan esterase</fullName>
    </recommendedName>
</protein>
<reference evidence="4 5" key="1">
    <citation type="submission" date="2017-02" db="EMBL/GenBank/DDBJ databases">
        <title>Genomes of Trichoderma spp. with biocontrol activity.</title>
        <authorList>
            <person name="Gardiner D."/>
            <person name="Kazan K."/>
            <person name="Vos C."/>
            <person name="Harvey P."/>
        </authorList>
    </citation>
    <scope>NUCLEOTIDE SEQUENCE [LARGE SCALE GENOMIC DNA]</scope>
    <source>
        <strain evidence="4 5">A5MH</strain>
    </source>
</reference>
<feature type="signal peptide" evidence="3">
    <location>
        <begin position="1"/>
        <end position="25"/>
    </location>
</feature>
<dbReference type="Proteomes" id="UP000236546">
    <property type="component" value="Unassembled WGS sequence"/>
</dbReference>
<proteinExistence type="predicted"/>
<dbReference type="GO" id="GO:0052689">
    <property type="term" value="F:carboxylic ester hydrolase activity"/>
    <property type="evidence" value="ECO:0007669"/>
    <property type="project" value="UniProtKB-ARBA"/>
</dbReference>
<name>A0A2K0T4R7_9HYPO</name>
<keyword evidence="2" id="KW-1015">Disulfide bond</keyword>
<evidence type="ECO:0000256" key="2">
    <source>
        <dbReference type="ARBA" id="ARBA00023157"/>
    </source>
</evidence>
<comment type="caution">
    <text evidence="4">The sequence shown here is derived from an EMBL/GenBank/DDBJ whole genome shotgun (WGS) entry which is preliminary data.</text>
</comment>
<organism evidence="4 5">
    <name type="scientific">Trichoderma gamsii</name>
    <dbReference type="NCBI Taxonomy" id="398673"/>
    <lineage>
        <taxon>Eukaryota</taxon>
        <taxon>Fungi</taxon>
        <taxon>Dikarya</taxon>
        <taxon>Ascomycota</taxon>
        <taxon>Pezizomycotina</taxon>
        <taxon>Sordariomycetes</taxon>
        <taxon>Hypocreomycetidae</taxon>
        <taxon>Hypocreales</taxon>
        <taxon>Hypocreaceae</taxon>
        <taxon>Trichoderma</taxon>
    </lineage>
</organism>
<sequence length="239" mass="24532">MPSIRNTITFLLAQALLATSSPVDVEKVEKRQCPGIHVFGARETTVGPGYGSSATVVNLVVSAHPGTTSEAINYPACGGQASCGGISYANSVVQGINAVVTAVNNFHNSCPNTKLVLVGYSQGGQIFDDALCGGGDPAEGYGNTAVPLSSGAVSAIKAAIFMGDPRNIHGLPYNVGTCATQGFDPRPAGFNCPSASKIKSYCDASDPYCCNGNNPATHQGYGQEYGQQALSFINSKLSS</sequence>
<evidence type="ECO:0000313" key="5">
    <source>
        <dbReference type="Proteomes" id="UP000236546"/>
    </source>
</evidence>
<dbReference type="InterPro" id="IPR029058">
    <property type="entry name" value="AB_hydrolase_fold"/>
</dbReference>
<dbReference type="PANTHER" id="PTHR33630:SF13">
    <property type="entry name" value="ACETYLXYLAN ESTERASE"/>
    <property type="match status" value="1"/>
</dbReference>
<keyword evidence="3" id="KW-0732">Signal</keyword>
<dbReference type="EMBL" id="MTYH01000068">
    <property type="protein sequence ID" value="PNP40512.1"/>
    <property type="molecule type" value="Genomic_DNA"/>
</dbReference>
<dbReference type="SUPFAM" id="SSF53474">
    <property type="entry name" value="alpha/beta-Hydrolases"/>
    <property type="match status" value="1"/>
</dbReference>
<evidence type="ECO:0000313" key="4">
    <source>
        <dbReference type="EMBL" id="PNP40512.1"/>
    </source>
</evidence>
<evidence type="ECO:0008006" key="6">
    <source>
        <dbReference type="Google" id="ProtNLM"/>
    </source>
</evidence>
<dbReference type="Gene3D" id="3.40.50.1820">
    <property type="entry name" value="alpha/beta hydrolase"/>
    <property type="match status" value="1"/>
</dbReference>
<dbReference type="Pfam" id="PF01083">
    <property type="entry name" value="Cutinase"/>
    <property type="match status" value="1"/>
</dbReference>
<gene>
    <name evidence="4" type="ORF">TGAMA5MH_07509</name>
</gene>
<accession>A0A2K0T4R7</accession>
<dbReference type="AlphaFoldDB" id="A0A2K0T4R7"/>
<feature type="chain" id="PRO_5014327607" description="Acetylxylan esterase" evidence="3">
    <location>
        <begin position="26"/>
        <end position="239"/>
    </location>
</feature>
<evidence type="ECO:0000256" key="3">
    <source>
        <dbReference type="SAM" id="SignalP"/>
    </source>
</evidence>
<dbReference type="PANTHER" id="PTHR33630">
    <property type="entry name" value="CUTINASE RV1984C-RELATED-RELATED"/>
    <property type="match status" value="1"/>
</dbReference>
<evidence type="ECO:0000256" key="1">
    <source>
        <dbReference type="ARBA" id="ARBA00022801"/>
    </source>
</evidence>
<dbReference type="OrthoDB" id="6020543at2759"/>